<sequence>MNYSSQAISHPSQSTTKIVQF</sequence>
<reference evidence="3" key="3">
    <citation type="journal article" date="2018" name="Mol. Plant Microbe Interact.">
        <title>Genome sequence resources for the wheat stripe rust pathogen (Puccinia striiformis f. sp. tritici) and the barley stripe rust pathogen (Puccinia striiformis f. sp. hordei).</title>
        <authorList>
            <person name="Xia C."/>
            <person name="Wang M."/>
            <person name="Yin C."/>
            <person name="Cornejo O.E."/>
            <person name="Hulbert S.H."/>
            <person name="Chen X."/>
        </authorList>
    </citation>
    <scope>NUCLEOTIDE SEQUENCE [LARGE SCALE GENOMIC DNA]</scope>
    <source>
        <strain evidence="3">93TX-2</strain>
    </source>
</reference>
<evidence type="ECO:0000313" key="2">
    <source>
        <dbReference type="EMBL" id="POW05171.1"/>
    </source>
</evidence>
<protein>
    <submittedName>
        <fullName evidence="2">Uncharacterized protein</fullName>
    </submittedName>
</protein>
<dbReference type="EMBL" id="PKSM01000174">
    <property type="protein sequence ID" value="POW05171.1"/>
    <property type="molecule type" value="Genomic_DNA"/>
</dbReference>
<dbReference type="AlphaFoldDB" id="A0A2S4V6N1"/>
<feature type="region of interest" description="Disordered" evidence="1">
    <location>
        <begin position="1"/>
        <end position="21"/>
    </location>
</feature>
<proteinExistence type="predicted"/>
<keyword evidence="3" id="KW-1185">Reference proteome</keyword>
<reference evidence="3" key="2">
    <citation type="journal article" date="2018" name="BMC Genomics">
        <title>Genomic insights into host adaptation between the wheat stripe rust pathogen (Puccinia striiformis f. sp. tritici) and the barley stripe rust pathogen (Puccinia striiformis f. sp. hordei).</title>
        <authorList>
            <person name="Xia C."/>
            <person name="Wang M."/>
            <person name="Yin C."/>
            <person name="Cornejo O.E."/>
            <person name="Hulbert S.H."/>
            <person name="Chen X."/>
        </authorList>
    </citation>
    <scope>NUCLEOTIDE SEQUENCE [LARGE SCALE GENOMIC DNA]</scope>
    <source>
        <strain evidence="3">93TX-2</strain>
    </source>
</reference>
<gene>
    <name evidence="2" type="ORF">PSHT_10918</name>
</gene>
<reference evidence="2 3" key="1">
    <citation type="submission" date="2017-12" db="EMBL/GenBank/DDBJ databases">
        <title>Gene loss provides genomic basis for host adaptation in cereal stripe rust fungi.</title>
        <authorList>
            <person name="Xia C."/>
        </authorList>
    </citation>
    <scope>NUCLEOTIDE SEQUENCE [LARGE SCALE GENOMIC DNA]</scope>
    <source>
        <strain evidence="2 3">93TX-2</strain>
    </source>
</reference>
<comment type="caution">
    <text evidence="2">The sequence shown here is derived from an EMBL/GenBank/DDBJ whole genome shotgun (WGS) entry which is preliminary data.</text>
</comment>
<dbReference type="Proteomes" id="UP000238274">
    <property type="component" value="Unassembled WGS sequence"/>
</dbReference>
<dbReference type="VEuPathDB" id="FungiDB:PSHT_10918"/>
<evidence type="ECO:0000313" key="3">
    <source>
        <dbReference type="Proteomes" id="UP000238274"/>
    </source>
</evidence>
<name>A0A2S4V6N1_9BASI</name>
<organism evidence="2 3">
    <name type="scientific">Puccinia striiformis</name>
    <dbReference type="NCBI Taxonomy" id="27350"/>
    <lineage>
        <taxon>Eukaryota</taxon>
        <taxon>Fungi</taxon>
        <taxon>Dikarya</taxon>
        <taxon>Basidiomycota</taxon>
        <taxon>Pucciniomycotina</taxon>
        <taxon>Pucciniomycetes</taxon>
        <taxon>Pucciniales</taxon>
        <taxon>Pucciniaceae</taxon>
        <taxon>Puccinia</taxon>
    </lineage>
</organism>
<accession>A0A2S4V6N1</accession>
<evidence type="ECO:0000256" key="1">
    <source>
        <dbReference type="SAM" id="MobiDB-lite"/>
    </source>
</evidence>